<dbReference type="InterPro" id="IPR052855">
    <property type="entry name" value="CKAP2-like"/>
</dbReference>
<dbReference type="PANTHER" id="PTHR47078:SF1">
    <property type="entry name" value="CYTOSKELETON-ASSOCIATED PROTEIN 2-LIKE"/>
    <property type="match status" value="1"/>
</dbReference>
<organism evidence="8 9">
    <name type="scientific">Anser cygnoides</name>
    <name type="common">Swan goose</name>
    <dbReference type="NCBI Taxonomy" id="8845"/>
    <lineage>
        <taxon>Eukaryota</taxon>
        <taxon>Metazoa</taxon>
        <taxon>Chordata</taxon>
        <taxon>Craniata</taxon>
        <taxon>Vertebrata</taxon>
        <taxon>Euteleostomi</taxon>
        <taxon>Archelosauria</taxon>
        <taxon>Archosauria</taxon>
        <taxon>Dinosauria</taxon>
        <taxon>Saurischia</taxon>
        <taxon>Theropoda</taxon>
        <taxon>Coelurosauria</taxon>
        <taxon>Aves</taxon>
        <taxon>Neognathae</taxon>
        <taxon>Galloanserae</taxon>
        <taxon>Anseriformes</taxon>
        <taxon>Anatidae</taxon>
        <taxon>Anserinae</taxon>
        <taxon>Anser</taxon>
    </lineage>
</organism>
<feature type="domain" description="Cytoskeleton-associated protein 2 C-terminal" evidence="7">
    <location>
        <begin position="580"/>
        <end position="726"/>
    </location>
</feature>
<dbReference type="GO" id="GO:0072686">
    <property type="term" value="C:mitotic spindle"/>
    <property type="evidence" value="ECO:0007669"/>
    <property type="project" value="TreeGrafter"/>
</dbReference>
<keyword evidence="3" id="KW-0963">Cytoplasm</keyword>
<feature type="compositionally biased region" description="Polar residues" evidence="6">
    <location>
        <begin position="501"/>
        <end position="510"/>
    </location>
</feature>
<evidence type="ECO:0000313" key="9">
    <source>
        <dbReference type="Proteomes" id="UP000694521"/>
    </source>
</evidence>
<feature type="compositionally biased region" description="Polar residues" evidence="6">
    <location>
        <begin position="433"/>
        <end position="443"/>
    </location>
</feature>
<feature type="compositionally biased region" description="Polar residues" evidence="6">
    <location>
        <begin position="352"/>
        <end position="371"/>
    </location>
</feature>
<feature type="compositionally biased region" description="Polar residues" evidence="6">
    <location>
        <begin position="379"/>
        <end position="390"/>
    </location>
</feature>
<dbReference type="Pfam" id="PF15297">
    <property type="entry name" value="CKAP2_C"/>
    <property type="match status" value="2"/>
</dbReference>
<evidence type="ECO:0000256" key="1">
    <source>
        <dbReference type="ARBA" id="ARBA00004245"/>
    </source>
</evidence>
<reference evidence="8" key="1">
    <citation type="submission" date="2025-08" db="UniProtKB">
        <authorList>
            <consortium name="Ensembl"/>
        </authorList>
    </citation>
    <scope>IDENTIFICATION</scope>
</reference>
<evidence type="ECO:0000256" key="5">
    <source>
        <dbReference type="ARBA" id="ARBA00023212"/>
    </source>
</evidence>
<keyword evidence="5" id="KW-0206">Cytoskeleton</keyword>
<comment type="subcellular location">
    <subcellularLocation>
        <location evidence="1">Cytoplasm</location>
        <location evidence="1">Cytoskeleton</location>
    </subcellularLocation>
</comment>
<accession>A0A8B9IQH7</accession>
<dbReference type="Proteomes" id="UP000694521">
    <property type="component" value="Unplaced"/>
</dbReference>
<dbReference type="PANTHER" id="PTHR47078">
    <property type="entry name" value="CYTOSKELETON-ASSOCIATED PROTEIN 2-LIKE"/>
    <property type="match status" value="1"/>
</dbReference>
<comment type="similarity">
    <text evidence="2">Belongs to the CKAP2 family.</text>
</comment>
<proteinExistence type="inferred from homology"/>
<keyword evidence="4" id="KW-0597">Phosphoprotein</keyword>
<feature type="compositionally biased region" description="Polar residues" evidence="6">
    <location>
        <begin position="414"/>
        <end position="425"/>
    </location>
</feature>
<feature type="region of interest" description="Disordered" evidence="6">
    <location>
        <begin position="723"/>
        <end position="763"/>
    </location>
</feature>
<name>A0A8B9IQH7_ANSCY</name>
<feature type="compositionally biased region" description="Polar residues" evidence="6">
    <location>
        <begin position="752"/>
        <end position="763"/>
    </location>
</feature>
<feature type="domain" description="Cytoskeleton-associated protein 2 C-terminal" evidence="7">
    <location>
        <begin position="787"/>
        <end position="842"/>
    </location>
</feature>
<feature type="region of interest" description="Disordered" evidence="6">
    <location>
        <begin position="220"/>
        <end position="339"/>
    </location>
</feature>
<dbReference type="GO" id="GO:0005813">
    <property type="term" value="C:centrosome"/>
    <property type="evidence" value="ECO:0007669"/>
    <property type="project" value="TreeGrafter"/>
</dbReference>
<evidence type="ECO:0000259" key="7">
    <source>
        <dbReference type="Pfam" id="PF15297"/>
    </source>
</evidence>
<protein>
    <submittedName>
        <fullName evidence="8">Cytoskeleton associated protein 2 like</fullName>
    </submittedName>
</protein>
<feature type="region of interest" description="Disordered" evidence="6">
    <location>
        <begin position="135"/>
        <end position="167"/>
    </location>
</feature>
<dbReference type="AlphaFoldDB" id="A0A8B9IQH7"/>
<feature type="region of interest" description="Disordered" evidence="6">
    <location>
        <begin position="352"/>
        <end position="562"/>
    </location>
</feature>
<reference evidence="8" key="2">
    <citation type="submission" date="2025-09" db="UniProtKB">
        <authorList>
            <consortium name="Ensembl"/>
        </authorList>
    </citation>
    <scope>IDENTIFICATION</scope>
</reference>
<feature type="region of interest" description="Disordered" evidence="6">
    <location>
        <begin position="1"/>
        <end position="22"/>
    </location>
</feature>
<sequence>GRPAERRYSSQQNQAGGARPLLQPSRVWSSPVRAAELWCLLAGWGSAVGRCWAGWERPRGEHGAKKCVQTALRGLGAVRAVSSRSHRVPKLEGTHRDRRVQLLGSQRIPQKNQIVSESSAQTLVELQQAQHCDPCPGVPAPAPDHPLGAEPSPDIQREPPASQLRAVPSGPNRLLIISYHLFADERRRQLQEYLAATGKLKQPNTKPYLNDRINRLDPLLKPVSKPEHANRNKRDALPDVAKDAQRDGKLSSKPTRLGGRAAPQKSSSASRGAAVVHPEQPGKSTKLSLGLVLGVNPSTQPRGRLPASASGSLNPGGTEETARGRPVPRAPSSLSEGLQEQLDCNKENFSAQAPTNLVQSRAFQSDGSSLGNRRALAHRQTSGTVSSTIQGPKDRINSCQAKETLIQDKFRKSLPSSKSASQKPSGKTRPLQPRQSLAVSTNLLHKKPAVKHEKMSTAGQPVGKPLGTLLGGSLQHCSRAPQAKRSPPKPPASSRPLGTANLGSTRSSSVKLVPGQRPAVKGGAERKDVKAPRGHTAASRARAAVGRPHSPKTRAAESRRERLNPELLQARGVHAGRVPKTQTAEDRRRQLEQWLASKGKSYKRPPMTLPQKKPERKKLPFWSAVKEEEKAEKPEQLHLDKINNLLTEYLKLIEEGVHSEEFSAILSHEPRAEKCAKFWICKVKLLARSGPFDVMELYEAAVCAGATPLQELREVVLDILKTAGQPPGGEKAEQPAPGEPTAPCLAERQHTESTPSMAGSSLPSLPVSSIKLQVTSIPRGRELPEGQELKFLTPVRRSLRIERAVSCYPVMLKDHDPVVSSLNEILDDDEETQYFFRKNKALPEVAEVEVLKL</sequence>
<evidence type="ECO:0000256" key="4">
    <source>
        <dbReference type="ARBA" id="ARBA00022553"/>
    </source>
</evidence>
<feature type="compositionally biased region" description="Basic and acidic residues" evidence="6">
    <location>
        <begin position="224"/>
        <end position="250"/>
    </location>
</feature>
<evidence type="ECO:0000256" key="3">
    <source>
        <dbReference type="ARBA" id="ARBA00022490"/>
    </source>
</evidence>
<dbReference type="GO" id="GO:0005829">
    <property type="term" value="C:cytosol"/>
    <property type="evidence" value="ECO:0007669"/>
    <property type="project" value="TreeGrafter"/>
</dbReference>
<evidence type="ECO:0000256" key="6">
    <source>
        <dbReference type="SAM" id="MobiDB-lite"/>
    </source>
</evidence>
<evidence type="ECO:0000313" key="8">
    <source>
        <dbReference type="Ensembl" id="ENSACDP00005025553.1"/>
    </source>
</evidence>
<dbReference type="Ensembl" id="ENSACDT00005030478.1">
    <property type="protein sequence ID" value="ENSACDP00005025553.1"/>
    <property type="gene ID" value="ENSACDG00005018488.1"/>
</dbReference>
<keyword evidence="9" id="KW-1185">Reference proteome</keyword>
<dbReference type="InterPro" id="IPR029197">
    <property type="entry name" value="CKAP2_C"/>
</dbReference>
<evidence type="ECO:0000256" key="2">
    <source>
        <dbReference type="ARBA" id="ARBA00009468"/>
    </source>
</evidence>